<comment type="caution">
    <text evidence="2">The sequence shown here is derived from an EMBL/GenBank/DDBJ whole genome shotgun (WGS) entry which is preliminary data.</text>
</comment>
<dbReference type="Pfam" id="PF06123">
    <property type="entry name" value="CreD"/>
    <property type="match status" value="1"/>
</dbReference>
<evidence type="ECO:0000313" key="3">
    <source>
        <dbReference type="Proteomes" id="UP000317691"/>
    </source>
</evidence>
<dbReference type="EMBL" id="VBOZ01000023">
    <property type="protein sequence ID" value="TMQ64327.1"/>
    <property type="molecule type" value="Genomic_DNA"/>
</dbReference>
<proteinExistence type="predicted"/>
<feature type="transmembrane region" description="Helical" evidence="1">
    <location>
        <begin position="7"/>
        <end position="30"/>
    </location>
</feature>
<accession>A0A538TL22</accession>
<feature type="transmembrane region" description="Helical" evidence="1">
    <location>
        <begin position="311"/>
        <end position="329"/>
    </location>
</feature>
<dbReference type="GO" id="GO:0005886">
    <property type="term" value="C:plasma membrane"/>
    <property type="evidence" value="ECO:0007669"/>
    <property type="project" value="TreeGrafter"/>
</dbReference>
<keyword evidence="1" id="KW-1133">Transmembrane helix</keyword>
<sequence length="448" mass="49005">MRWNVLLKALIVGVLALAFVVPLVMIWGVVKDRARYRDAITAEVAASTARSQTLVGPLIVVRYRERIPPAVKGGVEQVREGTEILLPDSLAVRSNAHVETRQRGIHRVPVFRSANEITAEFTVPPRLGVSDKRLLLEEPRAEVVVGVSDPRGIRMVPQVRLDAAALEPRPGAGPGWLQQGFSVALPSHAVGRRVALDVRLELMGTDRLMFLPIGSVTSVELSSDWPHPSFVGAFLPDERNVSGRGFHAHWQLSRFATGIDDAMARIQDSMGRAILTPDRDGGASGFLNSDLGVRFVQPVDVYSQSERAVKYGFLFVFLTFVAFLLFEVLRRMAIHPIQYVLCGAALALFFLLLVSLSEHLPFAAAYLAASGACVGLIAFYVGHVLGSMRRGLVVGGVLGALYGFLYVILQSEDYALLLGAILLFAALTIVMIITRRVDWYRLSEEGSP</sequence>
<dbReference type="PANTHER" id="PTHR30092">
    <property type="entry name" value="INNER MEMBRANE PROTEIN CRED"/>
    <property type="match status" value="1"/>
</dbReference>
<gene>
    <name evidence="2" type="primary">creD</name>
    <name evidence="2" type="ORF">E6K79_07885</name>
</gene>
<reference evidence="2 3" key="1">
    <citation type="journal article" date="2019" name="Nat. Microbiol.">
        <title>Mediterranean grassland soil C-N compound turnover is dependent on rainfall and depth, and is mediated by genomically divergent microorganisms.</title>
        <authorList>
            <person name="Diamond S."/>
            <person name="Andeer P.F."/>
            <person name="Li Z."/>
            <person name="Crits-Christoph A."/>
            <person name="Burstein D."/>
            <person name="Anantharaman K."/>
            <person name="Lane K.R."/>
            <person name="Thomas B.C."/>
            <person name="Pan C."/>
            <person name="Northen T.R."/>
            <person name="Banfield J.F."/>
        </authorList>
    </citation>
    <scope>NUCLEOTIDE SEQUENCE [LARGE SCALE GENOMIC DNA]</scope>
    <source>
        <strain evidence="2">WS_9</strain>
    </source>
</reference>
<feature type="transmembrane region" description="Helical" evidence="1">
    <location>
        <begin position="392"/>
        <end position="409"/>
    </location>
</feature>
<feature type="transmembrane region" description="Helical" evidence="1">
    <location>
        <begin position="336"/>
        <end position="357"/>
    </location>
</feature>
<protein>
    <submittedName>
        <fullName evidence="2">Cell envelope integrity protein CreD</fullName>
    </submittedName>
</protein>
<feature type="transmembrane region" description="Helical" evidence="1">
    <location>
        <begin position="415"/>
        <end position="433"/>
    </location>
</feature>
<dbReference type="InterPro" id="IPR010364">
    <property type="entry name" value="Uncharacterised_IM_CreD"/>
</dbReference>
<dbReference type="AlphaFoldDB" id="A0A538TL22"/>
<dbReference type="Proteomes" id="UP000317691">
    <property type="component" value="Unassembled WGS sequence"/>
</dbReference>
<evidence type="ECO:0000256" key="1">
    <source>
        <dbReference type="SAM" id="Phobius"/>
    </source>
</evidence>
<keyword evidence="1" id="KW-0472">Membrane</keyword>
<evidence type="ECO:0000313" key="2">
    <source>
        <dbReference type="EMBL" id="TMQ64327.1"/>
    </source>
</evidence>
<name>A0A538TL22_UNCEI</name>
<keyword evidence="1" id="KW-0812">Transmembrane</keyword>
<feature type="transmembrane region" description="Helical" evidence="1">
    <location>
        <begin position="363"/>
        <end position="385"/>
    </location>
</feature>
<dbReference type="PIRSF" id="PIRSF004548">
    <property type="entry name" value="CreD"/>
    <property type="match status" value="1"/>
</dbReference>
<dbReference type="NCBIfam" id="NF008712">
    <property type="entry name" value="PRK11715.1-1"/>
    <property type="match status" value="1"/>
</dbReference>
<dbReference type="PANTHER" id="PTHR30092:SF0">
    <property type="entry name" value="INNER MEMBRANE PROTEIN CRED"/>
    <property type="match status" value="1"/>
</dbReference>
<organism evidence="2 3">
    <name type="scientific">Eiseniibacteriota bacterium</name>
    <dbReference type="NCBI Taxonomy" id="2212470"/>
    <lineage>
        <taxon>Bacteria</taxon>
        <taxon>Candidatus Eiseniibacteriota</taxon>
    </lineage>
</organism>